<reference evidence="6" key="2">
    <citation type="submission" date="2020-08" db="EMBL/GenBank/DDBJ databases">
        <title>Plant Genome Project.</title>
        <authorList>
            <person name="Zhang R.-G."/>
        </authorList>
    </citation>
    <scope>NUCLEOTIDE SEQUENCE</scope>
    <source>
        <strain evidence="6">Huo1</strain>
        <tissue evidence="6">Leaf</tissue>
    </source>
</reference>
<dbReference type="InterPro" id="IPR050295">
    <property type="entry name" value="Plant_2OG-oxidoreductases"/>
</dbReference>
<dbReference type="GO" id="GO:0016706">
    <property type="term" value="F:2-oxoglutarate-dependent dioxygenase activity"/>
    <property type="evidence" value="ECO:0007669"/>
    <property type="project" value="UniProtKB-ARBA"/>
</dbReference>
<name>A0A8X8XW16_SALSN</name>
<protein>
    <recommendedName>
        <fullName evidence="5">Fe2OG dioxygenase domain-containing protein</fullName>
    </recommendedName>
</protein>
<accession>A0A8X8XW16</accession>
<dbReference type="Pfam" id="PF03171">
    <property type="entry name" value="2OG-FeII_Oxy"/>
    <property type="match status" value="2"/>
</dbReference>
<evidence type="ECO:0000256" key="2">
    <source>
        <dbReference type="ARBA" id="ARBA00022723"/>
    </source>
</evidence>
<organism evidence="6">
    <name type="scientific">Salvia splendens</name>
    <name type="common">Scarlet sage</name>
    <dbReference type="NCBI Taxonomy" id="180675"/>
    <lineage>
        <taxon>Eukaryota</taxon>
        <taxon>Viridiplantae</taxon>
        <taxon>Streptophyta</taxon>
        <taxon>Embryophyta</taxon>
        <taxon>Tracheophyta</taxon>
        <taxon>Spermatophyta</taxon>
        <taxon>Magnoliopsida</taxon>
        <taxon>eudicotyledons</taxon>
        <taxon>Gunneridae</taxon>
        <taxon>Pentapetalae</taxon>
        <taxon>asterids</taxon>
        <taxon>lamiids</taxon>
        <taxon>Lamiales</taxon>
        <taxon>Lamiaceae</taxon>
        <taxon>Nepetoideae</taxon>
        <taxon>Mentheae</taxon>
        <taxon>Salviinae</taxon>
        <taxon>Salvia</taxon>
        <taxon>Salvia subgen. Calosphace</taxon>
        <taxon>core Calosphace</taxon>
    </lineage>
</organism>
<keyword evidence="4" id="KW-0560">Oxidoreductase</keyword>
<dbReference type="Gene3D" id="2.60.120.330">
    <property type="entry name" value="B-lactam Antibiotic, Isopenicillin N Synthase, Chain"/>
    <property type="match status" value="2"/>
</dbReference>
<dbReference type="GO" id="GO:0002238">
    <property type="term" value="P:response to molecule of fungal origin"/>
    <property type="evidence" value="ECO:0007669"/>
    <property type="project" value="UniProtKB-ARBA"/>
</dbReference>
<evidence type="ECO:0000313" key="7">
    <source>
        <dbReference type="Proteomes" id="UP000298416"/>
    </source>
</evidence>
<gene>
    <name evidence="6" type="ORF">SASPL_117712</name>
</gene>
<evidence type="ECO:0000313" key="6">
    <source>
        <dbReference type="EMBL" id="KAG6421163.1"/>
    </source>
</evidence>
<sequence length="444" mass="50093">MATATAVQELSATVSSPPEKYLLKDGIGGPNFPLLAVPAIDLGLLTASSPLGERELDKLKLAFSSCGYIQVVNHGMDDSFLDEVHSVTKEFFSLPMEEKMQCARPKDDIDGYGNDTVYSDNQTLDWNDRLYLNVKPDTIRKLKVWPQNPKNFRKVLLEFSGELEKMNEVILRAMAKSLKLEDEECFVNQMGENQTVLSRFNLYPPCPRPDAVLAAKAHGDASAMTYLLQDNKVEGLQTLMKDGQWYRVPIIHNAILVNTGDQLEIMSNGIFESPIHRVVTNPEKERITIAIFFGPDPTSEIGPHQGLIDEKRPKLFNSVRQGHKRVLFNNQSLDWNDRKVLRDYTAKLRELEGQLLKAMEESLSLPEGSFLSKFGEEQSMFARFNYYPPCSKPDHVLGLKQHAGGSAMTTVLQDRDVLGLQILKDKQWYWVPTLPDAFLACERG</sequence>
<evidence type="ECO:0000256" key="1">
    <source>
        <dbReference type="ARBA" id="ARBA00008056"/>
    </source>
</evidence>
<dbReference type="EMBL" id="PNBA02000006">
    <property type="protein sequence ID" value="KAG6421163.1"/>
    <property type="molecule type" value="Genomic_DNA"/>
</dbReference>
<proteinExistence type="inferred from homology"/>
<dbReference type="GO" id="GO:0009805">
    <property type="term" value="P:coumarin biosynthetic process"/>
    <property type="evidence" value="ECO:0007669"/>
    <property type="project" value="UniProtKB-ARBA"/>
</dbReference>
<dbReference type="FunFam" id="2.60.120.330:FF:000018">
    <property type="entry name" value="2-oxoglutarate (2OG) and Fe(II)-dependent oxygenase superfamily protein"/>
    <property type="match status" value="1"/>
</dbReference>
<dbReference type="AlphaFoldDB" id="A0A8X8XW16"/>
<comment type="caution">
    <text evidence="6">The sequence shown here is derived from an EMBL/GenBank/DDBJ whole genome shotgun (WGS) entry which is preliminary data.</text>
</comment>
<dbReference type="Proteomes" id="UP000298416">
    <property type="component" value="Unassembled WGS sequence"/>
</dbReference>
<dbReference type="SUPFAM" id="SSF51197">
    <property type="entry name" value="Clavaminate synthase-like"/>
    <property type="match status" value="2"/>
</dbReference>
<dbReference type="Pfam" id="PF14226">
    <property type="entry name" value="DIOX_N"/>
    <property type="match status" value="1"/>
</dbReference>
<dbReference type="InterPro" id="IPR027443">
    <property type="entry name" value="IPNS-like_sf"/>
</dbReference>
<dbReference type="PANTHER" id="PTHR47991">
    <property type="entry name" value="OXOGLUTARATE/IRON-DEPENDENT DIOXYGENASE"/>
    <property type="match status" value="1"/>
</dbReference>
<dbReference type="InterPro" id="IPR005123">
    <property type="entry name" value="Oxoglu/Fe-dep_dioxygenase_dom"/>
</dbReference>
<evidence type="ECO:0000259" key="5">
    <source>
        <dbReference type="PROSITE" id="PS51471"/>
    </source>
</evidence>
<comment type="similarity">
    <text evidence="1 4">Belongs to the iron/ascorbate-dependent oxidoreductase family.</text>
</comment>
<feature type="domain" description="Fe2OG dioxygenase" evidence="5">
    <location>
        <begin position="192"/>
        <end position="295"/>
    </location>
</feature>
<dbReference type="GO" id="GO:0046872">
    <property type="term" value="F:metal ion binding"/>
    <property type="evidence" value="ECO:0007669"/>
    <property type="project" value="UniProtKB-KW"/>
</dbReference>
<evidence type="ECO:0000256" key="3">
    <source>
        <dbReference type="ARBA" id="ARBA00023004"/>
    </source>
</evidence>
<keyword evidence="3 4" id="KW-0408">Iron</keyword>
<evidence type="ECO:0000256" key="4">
    <source>
        <dbReference type="RuleBase" id="RU003682"/>
    </source>
</evidence>
<dbReference type="PROSITE" id="PS51471">
    <property type="entry name" value="FE2OG_OXY"/>
    <property type="match status" value="1"/>
</dbReference>
<dbReference type="InterPro" id="IPR044861">
    <property type="entry name" value="IPNS-like_FE2OG_OXY"/>
</dbReference>
<keyword evidence="2 4" id="KW-0479">Metal-binding</keyword>
<reference evidence="6" key="1">
    <citation type="submission" date="2018-01" db="EMBL/GenBank/DDBJ databases">
        <authorList>
            <person name="Mao J.F."/>
        </authorList>
    </citation>
    <scope>NUCLEOTIDE SEQUENCE</scope>
    <source>
        <strain evidence="6">Huo1</strain>
        <tissue evidence="6">Leaf</tissue>
    </source>
</reference>
<dbReference type="InterPro" id="IPR026992">
    <property type="entry name" value="DIOX_N"/>
</dbReference>
<keyword evidence="7" id="KW-1185">Reference proteome</keyword>